<dbReference type="InterPro" id="IPR042269">
    <property type="entry name" value="Ser_carbopepase_S28_SKS"/>
</dbReference>
<gene>
    <name evidence="7" type="primary">Aste57867_21462</name>
    <name evidence="6" type="ORF">As57867_021393</name>
    <name evidence="7" type="ORF">ASTE57867_21462</name>
</gene>
<dbReference type="SUPFAM" id="SSF53474">
    <property type="entry name" value="alpha/beta-Hydrolases"/>
    <property type="match status" value="1"/>
</dbReference>
<dbReference type="EMBL" id="CAADRA010007002">
    <property type="protein sequence ID" value="VFT98133.1"/>
    <property type="molecule type" value="Genomic_DNA"/>
</dbReference>
<dbReference type="Pfam" id="PF05577">
    <property type="entry name" value="Peptidase_S28"/>
    <property type="match status" value="1"/>
</dbReference>
<sequence length="530" mass="58061">MESAPLVQAEATPAVATRSWSTATKAVAAAALVAVVGTIVYVSLPAKMAVEPTPASFTYAPANFSLAGDLRLRCNETYITQTLDHFTAHHATYQQRYYVCGEFWNATADGPIFFFTGHEQDVDIMVNTTGLMWENAAEFGALLVFAEHRYFGKSFPQIANATFLDSLRFLSSEQALADYAVLVDHVKETFHAEESPVIAFGGSYAGLLAAWFRMKYPQVVDGAIASSAPILAFDWEEPVFDALAYGRTTAFTGSPSAGAAEHCVPNIRRAKGLMMDLGFSPDIGAHAALRESLKLCSMPTVPNDVNTIMDYFMSAYVTLAEGNYPYPSTYFGHFPAYPYRVACDHLAEAEYPDVLALLGNFSLSAGVALNDTGNVPCYEWNATVPVEKRNLWEYLECSELYAPIYKHDGLQDFFRYTPIDQAADAARCKATWGVELRPTWAKDVYGGLAGVRASSNIVFSNGNYDPFSGYGVVMSFDDSIVPIAIEGAAHHLDLMFSNDADPETVRAARATEMSHVRKWIDEAKKAAEQE</sequence>
<dbReference type="Gene3D" id="3.40.50.1820">
    <property type="entry name" value="alpha/beta hydrolase"/>
    <property type="match status" value="1"/>
</dbReference>
<dbReference type="PANTHER" id="PTHR11010:SF120">
    <property type="entry name" value="LYSOSOMAL PRO-X CARBOXYPEPTIDASE"/>
    <property type="match status" value="1"/>
</dbReference>
<reference evidence="7 8" key="1">
    <citation type="submission" date="2019-03" db="EMBL/GenBank/DDBJ databases">
        <authorList>
            <person name="Gaulin E."/>
            <person name="Dumas B."/>
        </authorList>
    </citation>
    <scope>NUCLEOTIDE SEQUENCE [LARGE SCALE GENOMIC DNA]</scope>
    <source>
        <strain evidence="7">CBS 568.67</strain>
    </source>
</reference>
<dbReference type="GO" id="GO:0006508">
    <property type="term" value="P:proteolysis"/>
    <property type="evidence" value="ECO:0007669"/>
    <property type="project" value="UniProtKB-KW"/>
</dbReference>
<evidence type="ECO:0000256" key="1">
    <source>
        <dbReference type="ARBA" id="ARBA00011079"/>
    </source>
</evidence>
<keyword evidence="2" id="KW-0645">Protease</keyword>
<accession>A0A485LMF2</accession>
<dbReference type="GO" id="GO:0070008">
    <property type="term" value="F:serine-type exopeptidase activity"/>
    <property type="evidence" value="ECO:0007669"/>
    <property type="project" value="InterPro"/>
</dbReference>
<keyword evidence="3" id="KW-0732">Signal</keyword>
<proteinExistence type="inferred from homology"/>
<dbReference type="PANTHER" id="PTHR11010">
    <property type="entry name" value="PROTEASE S28 PRO-X CARBOXYPEPTIDASE-RELATED"/>
    <property type="match status" value="1"/>
</dbReference>
<evidence type="ECO:0000256" key="5">
    <source>
        <dbReference type="ARBA" id="ARBA00023180"/>
    </source>
</evidence>
<evidence type="ECO:0000313" key="7">
    <source>
        <dbReference type="EMBL" id="VFT98133.1"/>
    </source>
</evidence>
<organism evidence="7 8">
    <name type="scientific">Aphanomyces stellatus</name>
    <dbReference type="NCBI Taxonomy" id="120398"/>
    <lineage>
        <taxon>Eukaryota</taxon>
        <taxon>Sar</taxon>
        <taxon>Stramenopiles</taxon>
        <taxon>Oomycota</taxon>
        <taxon>Saprolegniomycetes</taxon>
        <taxon>Saprolegniales</taxon>
        <taxon>Verrucalvaceae</taxon>
        <taxon>Aphanomyces</taxon>
    </lineage>
</organism>
<name>A0A485LMF2_9STRA</name>
<dbReference type="EMBL" id="VJMH01006976">
    <property type="protein sequence ID" value="KAF0686757.1"/>
    <property type="molecule type" value="Genomic_DNA"/>
</dbReference>
<keyword evidence="5" id="KW-0325">Glycoprotein</keyword>
<evidence type="ECO:0000256" key="3">
    <source>
        <dbReference type="ARBA" id="ARBA00022729"/>
    </source>
</evidence>
<dbReference type="GO" id="GO:0008239">
    <property type="term" value="F:dipeptidyl-peptidase activity"/>
    <property type="evidence" value="ECO:0007669"/>
    <property type="project" value="TreeGrafter"/>
</dbReference>
<protein>
    <submittedName>
        <fullName evidence="7">Aste57867_21462 protein</fullName>
    </submittedName>
</protein>
<comment type="similarity">
    <text evidence="1">Belongs to the peptidase S28 family.</text>
</comment>
<dbReference type="InterPro" id="IPR029058">
    <property type="entry name" value="AB_hydrolase_fold"/>
</dbReference>
<dbReference type="Gene3D" id="1.20.120.980">
    <property type="entry name" value="Serine carboxypeptidase S28, SKS domain"/>
    <property type="match status" value="1"/>
</dbReference>
<keyword evidence="4" id="KW-0378">Hydrolase</keyword>
<evidence type="ECO:0000256" key="2">
    <source>
        <dbReference type="ARBA" id="ARBA00022670"/>
    </source>
</evidence>
<dbReference type="InterPro" id="IPR008758">
    <property type="entry name" value="Peptidase_S28"/>
</dbReference>
<evidence type="ECO:0000313" key="8">
    <source>
        <dbReference type="Proteomes" id="UP000332933"/>
    </source>
</evidence>
<dbReference type="Proteomes" id="UP000332933">
    <property type="component" value="Unassembled WGS sequence"/>
</dbReference>
<evidence type="ECO:0000256" key="4">
    <source>
        <dbReference type="ARBA" id="ARBA00022801"/>
    </source>
</evidence>
<keyword evidence="8" id="KW-1185">Reference proteome</keyword>
<dbReference type="AlphaFoldDB" id="A0A485LMF2"/>
<dbReference type="OrthoDB" id="2130629at2759"/>
<evidence type="ECO:0000313" key="6">
    <source>
        <dbReference type="EMBL" id="KAF0686757.1"/>
    </source>
</evidence>
<reference evidence="6" key="2">
    <citation type="submission" date="2019-06" db="EMBL/GenBank/DDBJ databases">
        <title>Genomics analysis of Aphanomyces spp. identifies a new class of oomycete effector associated with host adaptation.</title>
        <authorList>
            <person name="Gaulin E."/>
        </authorList>
    </citation>
    <scope>NUCLEOTIDE SEQUENCE</scope>
    <source>
        <strain evidence="6">CBS 578.67</strain>
    </source>
</reference>